<feature type="domain" description="Neurotransmitter-gated ion-channel ligand-binding" evidence="4">
    <location>
        <begin position="2"/>
        <end position="73"/>
    </location>
</feature>
<dbReference type="InterPro" id="IPR018000">
    <property type="entry name" value="Neurotransmitter_ion_chnl_CS"/>
</dbReference>
<dbReference type="Proteomes" id="UP000747542">
    <property type="component" value="Unassembled WGS sequence"/>
</dbReference>
<dbReference type="EMBL" id="JAHLQT010044850">
    <property type="protein sequence ID" value="KAG7154225.1"/>
    <property type="molecule type" value="Genomic_DNA"/>
</dbReference>
<evidence type="ECO:0000259" key="4">
    <source>
        <dbReference type="Pfam" id="PF02931"/>
    </source>
</evidence>
<evidence type="ECO:0000313" key="5">
    <source>
        <dbReference type="EMBL" id="KAG7154225.1"/>
    </source>
</evidence>
<dbReference type="AlphaFoldDB" id="A0A8J5JEM2"/>
<keyword evidence="5" id="KW-0675">Receptor</keyword>
<dbReference type="Gene3D" id="2.70.170.10">
    <property type="entry name" value="Neurotransmitter-gated ion-channel ligand-binding domain"/>
    <property type="match status" value="2"/>
</dbReference>
<dbReference type="Pfam" id="PF02931">
    <property type="entry name" value="Neur_chan_LBD"/>
    <property type="match status" value="2"/>
</dbReference>
<sequence length="225" mass="24789">MVEWQDHNLMWNESDYGGVADLRIPPKYLWTPDVLMYNRTSSTGEARLSISEYEGEEPGQLSGSVRVRSQVKCLVWRGEEPVKCLGGEGEEPSQVSGSVEGEEPGQVSGSVRGEEPGCLGVWRVRSQGRLWECEGEEPGQVSGSVRTNVGVVPSLPTSADEGFSSTYPTNVLVDSKGICTHIPPGIFLSTCRIDITWYPFDDQKCNMKFGSWTYDSAKVCFSSNF</sequence>
<gene>
    <name evidence="5" type="primary">Chrna7-L4</name>
    <name evidence="5" type="ORF">Hamer_G022009</name>
</gene>
<keyword evidence="2" id="KW-0472">Membrane</keyword>
<keyword evidence="6" id="KW-1185">Reference proteome</keyword>
<proteinExistence type="predicted"/>
<feature type="domain" description="Neurotransmitter-gated ion-channel ligand-binding" evidence="4">
    <location>
        <begin position="158"/>
        <end position="220"/>
    </location>
</feature>
<comment type="subcellular location">
    <subcellularLocation>
        <location evidence="1">Membrane</location>
        <topology evidence="1">Multi-pass membrane protein</topology>
    </subcellularLocation>
</comment>
<protein>
    <submittedName>
        <fullName evidence="5">Neuronal acetylcholine receptor subunit alpha-7-like 4</fullName>
    </submittedName>
</protein>
<dbReference type="GO" id="GO:0005230">
    <property type="term" value="F:extracellular ligand-gated monoatomic ion channel activity"/>
    <property type="evidence" value="ECO:0007669"/>
    <property type="project" value="InterPro"/>
</dbReference>
<dbReference type="SUPFAM" id="SSF63712">
    <property type="entry name" value="Nicotinic receptor ligand binding domain-like"/>
    <property type="match status" value="2"/>
</dbReference>
<dbReference type="InterPro" id="IPR036734">
    <property type="entry name" value="Neur_chan_lig-bd_sf"/>
</dbReference>
<dbReference type="InterPro" id="IPR006201">
    <property type="entry name" value="Neur_channel"/>
</dbReference>
<dbReference type="PROSITE" id="PS00236">
    <property type="entry name" value="NEUROTR_ION_CHANNEL"/>
    <property type="match status" value="1"/>
</dbReference>
<reference evidence="5" key="1">
    <citation type="journal article" date="2021" name="Sci. Adv.">
        <title>The American lobster genome reveals insights on longevity, neural, and immune adaptations.</title>
        <authorList>
            <person name="Polinski J.M."/>
            <person name="Zimin A.V."/>
            <person name="Clark K.F."/>
            <person name="Kohn A.B."/>
            <person name="Sadowski N."/>
            <person name="Timp W."/>
            <person name="Ptitsyn A."/>
            <person name="Khanna P."/>
            <person name="Romanova D.Y."/>
            <person name="Williams P."/>
            <person name="Greenwood S.J."/>
            <person name="Moroz L.L."/>
            <person name="Walt D.R."/>
            <person name="Bodnar A.G."/>
        </authorList>
    </citation>
    <scope>NUCLEOTIDE SEQUENCE</scope>
    <source>
        <strain evidence="5">GMGI-L3</strain>
    </source>
</reference>
<dbReference type="PANTHER" id="PTHR18945">
    <property type="entry name" value="NEUROTRANSMITTER GATED ION CHANNEL"/>
    <property type="match status" value="1"/>
</dbReference>
<dbReference type="InterPro" id="IPR006202">
    <property type="entry name" value="Neur_chan_lig-bd"/>
</dbReference>
<organism evidence="5 6">
    <name type="scientific">Homarus americanus</name>
    <name type="common">American lobster</name>
    <dbReference type="NCBI Taxonomy" id="6706"/>
    <lineage>
        <taxon>Eukaryota</taxon>
        <taxon>Metazoa</taxon>
        <taxon>Ecdysozoa</taxon>
        <taxon>Arthropoda</taxon>
        <taxon>Crustacea</taxon>
        <taxon>Multicrustacea</taxon>
        <taxon>Malacostraca</taxon>
        <taxon>Eumalacostraca</taxon>
        <taxon>Eucarida</taxon>
        <taxon>Decapoda</taxon>
        <taxon>Pleocyemata</taxon>
        <taxon>Astacidea</taxon>
        <taxon>Nephropoidea</taxon>
        <taxon>Nephropidae</taxon>
        <taxon>Homarus</taxon>
    </lineage>
</organism>
<feature type="region of interest" description="Disordered" evidence="3">
    <location>
        <begin position="85"/>
        <end position="114"/>
    </location>
</feature>
<evidence type="ECO:0000313" key="6">
    <source>
        <dbReference type="Proteomes" id="UP000747542"/>
    </source>
</evidence>
<dbReference type="GO" id="GO:0004888">
    <property type="term" value="F:transmembrane signaling receptor activity"/>
    <property type="evidence" value="ECO:0007669"/>
    <property type="project" value="InterPro"/>
</dbReference>
<dbReference type="GO" id="GO:0016020">
    <property type="term" value="C:membrane"/>
    <property type="evidence" value="ECO:0007669"/>
    <property type="project" value="UniProtKB-SubCell"/>
</dbReference>
<evidence type="ECO:0000256" key="2">
    <source>
        <dbReference type="ARBA" id="ARBA00023136"/>
    </source>
</evidence>
<evidence type="ECO:0000256" key="1">
    <source>
        <dbReference type="ARBA" id="ARBA00004141"/>
    </source>
</evidence>
<comment type="caution">
    <text evidence="5">The sequence shown here is derived from an EMBL/GenBank/DDBJ whole genome shotgun (WGS) entry which is preliminary data.</text>
</comment>
<evidence type="ECO:0000256" key="3">
    <source>
        <dbReference type="SAM" id="MobiDB-lite"/>
    </source>
</evidence>
<name>A0A8J5JEM2_HOMAM</name>
<accession>A0A8J5JEM2</accession>